<keyword evidence="5" id="KW-0645">Protease</keyword>
<dbReference type="Gene3D" id="3.40.710.10">
    <property type="entry name" value="DD-peptidase/beta-lactamase superfamily"/>
    <property type="match status" value="1"/>
</dbReference>
<dbReference type="GO" id="GO:0009002">
    <property type="term" value="F:serine-type D-Ala-D-Ala carboxypeptidase activity"/>
    <property type="evidence" value="ECO:0007669"/>
    <property type="project" value="UniProtKB-EC"/>
</dbReference>
<dbReference type="EMBL" id="QFFF01000001">
    <property type="protein sequence ID" value="PWG01611.1"/>
    <property type="molecule type" value="Genomic_DNA"/>
</dbReference>
<keyword evidence="4" id="KW-0121">Carboxypeptidase</keyword>
<reference evidence="19 20" key="1">
    <citation type="submission" date="2018-05" db="EMBL/GenBank/DDBJ databases">
        <title>Genome of Sphingosinicella humi QZX222.</title>
        <authorList>
            <person name="Qiao Z."/>
            <person name="Wang G."/>
        </authorList>
    </citation>
    <scope>NUCLEOTIDE SEQUENCE [LARGE SCALE GENOMIC DNA]</scope>
    <source>
        <strain evidence="19 20">QZX222</strain>
    </source>
</reference>
<comment type="pathway">
    <text evidence="1">Cell wall biogenesis; peptidoglycan biosynthesis.</text>
</comment>
<dbReference type="Proteomes" id="UP000245916">
    <property type="component" value="Unassembled WGS sequence"/>
</dbReference>
<dbReference type="InterPro" id="IPR001460">
    <property type="entry name" value="PCN-bd_Tpept"/>
</dbReference>
<keyword evidence="16" id="KW-0472">Membrane</keyword>
<dbReference type="SUPFAM" id="SSF56601">
    <property type="entry name" value="beta-lactamase/transpeptidase-like"/>
    <property type="match status" value="1"/>
</dbReference>
<feature type="region of interest" description="Disordered" evidence="15">
    <location>
        <begin position="1"/>
        <end position="30"/>
    </location>
</feature>
<evidence type="ECO:0000256" key="1">
    <source>
        <dbReference type="ARBA" id="ARBA00004752"/>
    </source>
</evidence>
<keyword evidence="10" id="KW-0573">Peptidoglycan synthesis</keyword>
<comment type="similarity">
    <text evidence="2">In the C-terminal section; belongs to the transpeptidase family.</text>
</comment>
<evidence type="ECO:0000256" key="8">
    <source>
        <dbReference type="ARBA" id="ARBA00022801"/>
    </source>
</evidence>
<dbReference type="AlphaFoldDB" id="A0A2U2J001"/>
<keyword evidence="8" id="KW-0378">Hydrolase</keyword>
<evidence type="ECO:0000256" key="16">
    <source>
        <dbReference type="SAM" id="Phobius"/>
    </source>
</evidence>
<evidence type="ECO:0000256" key="11">
    <source>
        <dbReference type="ARBA" id="ARBA00023268"/>
    </source>
</evidence>
<keyword evidence="16" id="KW-0812">Transmembrane</keyword>
<dbReference type="RefSeq" id="WP_109269752.1">
    <property type="nucleotide sequence ID" value="NZ_QFFF01000001.1"/>
</dbReference>
<evidence type="ECO:0000256" key="13">
    <source>
        <dbReference type="ARBA" id="ARBA00034000"/>
    </source>
</evidence>
<dbReference type="PANTHER" id="PTHR32282">
    <property type="entry name" value="BINDING PROTEIN TRANSPEPTIDASE, PUTATIVE-RELATED"/>
    <property type="match status" value="1"/>
</dbReference>
<evidence type="ECO:0000256" key="3">
    <source>
        <dbReference type="ARBA" id="ARBA00007739"/>
    </source>
</evidence>
<evidence type="ECO:0000256" key="5">
    <source>
        <dbReference type="ARBA" id="ARBA00022670"/>
    </source>
</evidence>
<proteinExistence type="inferred from homology"/>
<comment type="catalytic activity">
    <reaction evidence="14">
        <text>[GlcNAc-(1-&gt;4)-Mur2Ac(oyl-L-Ala-gamma-D-Glu-L-Lys-D-Ala-D-Ala)](n)-di-trans,octa-cis-undecaprenyl diphosphate + beta-D-GlcNAc-(1-&gt;4)-Mur2Ac(oyl-L-Ala-gamma-D-Glu-L-Lys-D-Ala-D-Ala)-di-trans,octa-cis-undecaprenyl diphosphate = [GlcNAc-(1-&gt;4)-Mur2Ac(oyl-L-Ala-gamma-D-Glu-L-Lys-D-Ala-D-Ala)](n+1)-di-trans,octa-cis-undecaprenyl diphosphate + di-trans,octa-cis-undecaprenyl diphosphate + H(+)</text>
        <dbReference type="Rhea" id="RHEA:23708"/>
        <dbReference type="Rhea" id="RHEA-COMP:9602"/>
        <dbReference type="Rhea" id="RHEA-COMP:9603"/>
        <dbReference type="ChEBI" id="CHEBI:15378"/>
        <dbReference type="ChEBI" id="CHEBI:58405"/>
        <dbReference type="ChEBI" id="CHEBI:60033"/>
        <dbReference type="ChEBI" id="CHEBI:78435"/>
        <dbReference type="EC" id="2.4.99.28"/>
    </reaction>
</comment>
<comment type="caution">
    <text evidence="19">The sequence shown here is derived from an EMBL/GenBank/DDBJ whole genome shotgun (WGS) entry which is preliminary data.</text>
</comment>
<evidence type="ECO:0000256" key="2">
    <source>
        <dbReference type="ARBA" id="ARBA00007090"/>
    </source>
</evidence>
<evidence type="ECO:0000256" key="10">
    <source>
        <dbReference type="ARBA" id="ARBA00022984"/>
    </source>
</evidence>
<dbReference type="GO" id="GO:0071555">
    <property type="term" value="P:cell wall organization"/>
    <property type="evidence" value="ECO:0007669"/>
    <property type="project" value="UniProtKB-KW"/>
</dbReference>
<dbReference type="InterPro" id="IPR001264">
    <property type="entry name" value="Glyco_trans_51"/>
</dbReference>
<evidence type="ECO:0000256" key="9">
    <source>
        <dbReference type="ARBA" id="ARBA00022960"/>
    </source>
</evidence>
<feature type="domain" description="Glycosyl transferase family 51" evidence="18">
    <location>
        <begin position="81"/>
        <end position="252"/>
    </location>
</feature>
<keyword evidence="6" id="KW-0328">Glycosyltransferase</keyword>
<evidence type="ECO:0000259" key="17">
    <source>
        <dbReference type="Pfam" id="PF00905"/>
    </source>
</evidence>
<evidence type="ECO:0000256" key="12">
    <source>
        <dbReference type="ARBA" id="ARBA00023316"/>
    </source>
</evidence>
<feature type="domain" description="Penicillin-binding protein transpeptidase" evidence="17">
    <location>
        <begin position="334"/>
        <end position="549"/>
    </location>
</feature>
<dbReference type="InterPro" id="IPR050396">
    <property type="entry name" value="Glycosyltr_51/Transpeptidase"/>
</dbReference>
<dbReference type="NCBIfam" id="TIGR02074">
    <property type="entry name" value="PBP_1a_fam"/>
    <property type="match status" value="1"/>
</dbReference>
<dbReference type="GO" id="GO:0008360">
    <property type="term" value="P:regulation of cell shape"/>
    <property type="evidence" value="ECO:0007669"/>
    <property type="project" value="UniProtKB-KW"/>
</dbReference>
<dbReference type="InterPro" id="IPR012338">
    <property type="entry name" value="Beta-lactam/transpept-like"/>
</dbReference>
<evidence type="ECO:0000313" key="20">
    <source>
        <dbReference type="Proteomes" id="UP000245916"/>
    </source>
</evidence>
<keyword evidence="20" id="KW-1185">Reference proteome</keyword>
<feature type="region of interest" description="Disordered" evidence="15">
    <location>
        <begin position="597"/>
        <end position="686"/>
    </location>
</feature>
<dbReference type="UniPathway" id="UPA00219"/>
<dbReference type="GO" id="GO:0008955">
    <property type="term" value="F:peptidoglycan glycosyltransferase activity"/>
    <property type="evidence" value="ECO:0007669"/>
    <property type="project" value="UniProtKB-EC"/>
</dbReference>
<dbReference type="GO" id="GO:0009252">
    <property type="term" value="P:peptidoglycan biosynthetic process"/>
    <property type="evidence" value="ECO:0007669"/>
    <property type="project" value="UniProtKB-UniPathway"/>
</dbReference>
<feature type="compositionally biased region" description="Acidic residues" evidence="15">
    <location>
        <begin position="676"/>
        <end position="686"/>
    </location>
</feature>
<dbReference type="PANTHER" id="PTHR32282:SF33">
    <property type="entry name" value="PEPTIDOGLYCAN GLYCOSYLTRANSFERASE"/>
    <property type="match status" value="1"/>
</dbReference>
<evidence type="ECO:0000256" key="4">
    <source>
        <dbReference type="ARBA" id="ARBA00022645"/>
    </source>
</evidence>
<keyword evidence="16" id="KW-1133">Transmembrane helix</keyword>
<dbReference type="Pfam" id="PF00912">
    <property type="entry name" value="Transgly"/>
    <property type="match status" value="1"/>
</dbReference>
<accession>A0A2U2J001</accession>
<dbReference type="InterPro" id="IPR036950">
    <property type="entry name" value="PBP_transglycosylase"/>
</dbReference>
<dbReference type="FunFam" id="1.10.3810.10:FF:000001">
    <property type="entry name" value="Penicillin-binding protein 1A"/>
    <property type="match status" value="1"/>
</dbReference>
<dbReference type="GO" id="GO:0006508">
    <property type="term" value="P:proteolysis"/>
    <property type="evidence" value="ECO:0007669"/>
    <property type="project" value="UniProtKB-KW"/>
</dbReference>
<evidence type="ECO:0000256" key="14">
    <source>
        <dbReference type="ARBA" id="ARBA00049902"/>
    </source>
</evidence>
<dbReference type="GO" id="GO:0030288">
    <property type="term" value="C:outer membrane-bounded periplasmic space"/>
    <property type="evidence" value="ECO:0007669"/>
    <property type="project" value="TreeGrafter"/>
</dbReference>
<dbReference type="SUPFAM" id="SSF53955">
    <property type="entry name" value="Lysozyme-like"/>
    <property type="match status" value="1"/>
</dbReference>
<dbReference type="InterPro" id="IPR023346">
    <property type="entry name" value="Lysozyme-like_dom_sf"/>
</dbReference>
<comment type="catalytic activity">
    <reaction evidence="13">
        <text>Preferential cleavage: (Ac)2-L-Lys-D-Ala-|-D-Ala. Also transpeptidation of peptidyl-alanyl moieties that are N-acyl substituents of D-alanine.</text>
        <dbReference type="EC" id="3.4.16.4"/>
    </reaction>
</comment>
<evidence type="ECO:0000256" key="15">
    <source>
        <dbReference type="SAM" id="MobiDB-lite"/>
    </source>
</evidence>
<keyword evidence="11" id="KW-0511">Multifunctional enzyme</keyword>
<keyword evidence="9" id="KW-0133">Cell shape</keyword>
<evidence type="ECO:0000259" key="18">
    <source>
        <dbReference type="Pfam" id="PF00912"/>
    </source>
</evidence>
<feature type="transmembrane region" description="Helical" evidence="16">
    <location>
        <begin position="38"/>
        <end position="55"/>
    </location>
</feature>
<dbReference type="OrthoDB" id="9766909at2"/>
<name>A0A2U2J001_9SPHN</name>
<dbReference type="GO" id="GO:0008658">
    <property type="term" value="F:penicillin binding"/>
    <property type="evidence" value="ECO:0007669"/>
    <property type="project" value="InterPro"/>
</dbReference>
<dbReference type="Pfam" id="PF00905">
    <property type="entry name" value="Transpeptidase"/>
    <property type="match status" value="1"/>
</dbReference>
<evidence type="ECO:0000313" key="19">
    <source>
        <dbReference type="EMBL" id="PWG01611.1"/>
    </source>
</evidence>
<evidence type="ECO:0000256" key="6">
    <source>
        <dbReference type="ARBA" id="ARBA00022676"/>
    </source>
</evidence>
<keyword evidence="12" id="KW-0961">Cell wall biogenesis/degradation</keyword>
<evidence type="ECO:0000256" key="7">
    <source>
        <dbReference type="ARBA" id="ARBA00022679"/>
    </source>
</evidence>
<organism evidence="19 20">
    <name type="scientific">Allosphingosinicella humi</name>
    <dbReference type="NCBI Taxonomy" id="2068657"/>
    <lineage>
        <taxon>Bacteria</taxon>
        <taxon>Pseudomonadati</taxon>
        <taxon>Pseudomonadota</taxon>
        <taxon>Alphaproteobacteria</taxon>
        <taxon>Sphingomonadales</taxon>
        <taxon>Sphingomonadaceae</taxon>
        <taxon>Allosphingosinicella</taxon>
    </lineage>
</organism>
<sequence length="686" mass="73888">MLFDQRPNVAPAEPAGPQLAVPVPPEGEAPRPRRHWKIAAALLAAFLLLFAYLAVTAPLSKSLQPIAAPSLTLLSADGTPIARRGAITDDPVSVADLPAHVPNAFLAIEDRRFHNHSGIDPWGILRAAARNALAGGVVEGGSTITQQLAKLAFLSSDQTATRKLREALIAVWLEAWLSKEEILSRYLSSVYFGDNVYGLRAASHHYFDRPPEDLTVGQAAMLAGLMKAPSRLNPTSNLEGARERTQVVLNAMVEAGMLTAEEAADVPPVKLDLGPAKDLPKGSYFADWVFPEARAAVEWGYGEQTIETTLEDDLQRQAVNAVRRANLNGAQVALVAMRPDGRVVAMIGGKSYRKSPFNRATQAVRQPGSAFKLFVYLAALRAGMTPESMILDEPVTIDEWTPENSDDRYDGLITLREAFARSSNVAAVRLQERIGRQNVIEAARDLGISTELKPTPSLALGTSGTKLIEMVAAYAAVANGNYPVRPHGLPAAEAGWFESMRSRFRRFNERSTWPMLLDLLWSAANDGTGRAAALRVETFGKTGTTQDNRDAIFIGFAGDLVTGVWVGNDDNSPLAGNIHGGGLPARIWRDFMSNAIDLPPARRPTRQPQREEPEAPPTDGPRLIIPPADVGGLEMGVEITPDTVTITAEPPAGQDDDAPTEPVDIPIVAPPPPVPPEEDGEPPFAL</sequence>
<dbReference type="Gene3D" id="1.10.3810.10">
    <property type="entry name" value="Biosynthetic peptidoglycan transglycosylase-like"/>
    <property type="match status" value="1"/>
</dbReference>
<gene>
    <name evidence="19" type="ORF">DF286_01030</name>
</gene>
<keyword evidence="7" id="KW-0808">Transferase</keyword>
<protein>
    <submittedName>
        <fullName evidence="19">Penicillin-binding protein</fullName>
    </submittedName>
</protein>
<comment type="similarity">
    <text evidence="3">In the N-terminal section; belongs to the glycosyltransferase 51 family.</text>
</comment>